<evidence type="ECO:0000313" key="15">
    <source>
        <dbReference type="Proteomes" id="UP000838878"/>
    </source>
</evidence>
<name>A0A8J9Y1P3_9NEOP</name>
<comment type="subcellular location">
    <subcellularLocation>
        <location evidence="1">Endoplasmic reticulum membrane</location>
        <topology evidence="1">Multi-pass membrane protein</topology>
    </subcellularLocation>
</comment>
<evidence type="ECO:0000256" key="9">
    <source>
        <dbReference type="ARBA" id="ARBA00023136"/>
    </source>
</evidence>
<dbReference type="CDD" id="cd12917">
    <property type="entry name" value="VKOR_euk"/>
    <property type="match status" value="1"/>
</dbReference>
<dbReference type="PANTHER" id="PTHR14519:SF8">
    <property type="entry name" value="VITAMIN K EPOXIDE REDUCTASE COMPLEX SUBUNIT 1"/>
    <property type="match status" value="1"/>
</dbReference>
<dbReference type="GO" id="GO:0042373">
    <property type="term" value="P:vitamin K metabolic process"/>
    <property type="evidence" value="ECO:0007669"/>
    <property type="project" value="InterPro"/>
</dbReference>
<comment type="similarity">
    <text evidence="2">Belongs to the VKOR family.</text>
</comment>
<dbReference type="InterPro" id="IPR012932">
    <property type="entry name" value="VKOR"/>
</dbReference>
<keyword evidence="6" id="KW-0256">Endoplasmic reticulum</keyword>
<dbReference type="EMBL" id="OV170230">
    <property type="protein sequence ID" value="CAH0715614.1"/>
    <property type="molecule type" value="Genomic_DNA"/>
</dbReference>
<reference evidence="14" key="1">
    <citation type="submission" date="2021-12" db="EMBL/GenBank/DDBJ databases">
        <authorList>
            <person name="Martin H S."/>
        </authorList>
    </citation>
    <scope>NUCLEOTIDE SEQUENCE</scope>
</reference>
<evidence type="ECO:0000256" key="2">
    <source>
        <dbReference type="ARBA" id="ARBA00006214"/>
    </source>
</evidence>
<evidence type="ECO:0000256" key="7">
    <source>
        <dbReference type="ARBA" id="ARBA00022989"/>
    </source>
</evidence>
<dbReference type="GO" id="GO:0047057">
    <property type="term" value="F:vitamin-K-epoxide reductase (warfarin-sensitive) activity"/>
    <property type="evidence" value="ECO:0007669"/>
    <property type="project" value="UniProtKB-EC"/>
</dbReference>
<keyword evidence="15" id="KW-1185">Reference proteome</keyword>
<dbReference type="SMART" id="SM00756">
    <property type="entry name" value="VKc"/>
    <property type="match status" value="1"/>
</dbReference>
<keyword evidence="11" id="KW-0676">Redox-active center</keyword>
<dbReference type="OrthoDB" id="17010at2759"/>
<feature type="non-terminal residue" evidence="14">
    <location>
        <position position="239"/>
    </location>
</feature>
<proteinExistence type="inferred from homology"/>
<evidence type="ECO:0000256" key="11">
    <source>
        <dbReference type="ARBA" id="ARBA00023284"/>
    </source>
</evidence>
<keyword evidence="7 12" id="KW-1133">Transmembrane helix</keyword>
<keyword evidence="5" id="KW-0874">Quinone</keyword>
<dbReference type="Gene3D" id="1.20.1440.130">
    <property type="entry name" value="VKOR domain"/>
    <property type="match status" value="1"/>
</dbReference>
<feature type="domain" description="Vitamin K epoxide reductase" evidence="13">
    <location>
        <begin position="71"/>
        <end position="200"/>
    </location>
</feature>
<keyword evidence="9 12" id="KW-0472">Membrane</keyword>
<dbReference type="EC" id="1.17.4.4" evidence="3"/>
<evidence type="ECO:0000256" key="3">
    <source>
        <dbReference type="ARBA" id="ARBA00012278"/>
    </source>
</evidence>
<accession>A0A8J9Y1P3</accession>
<evidence type="ECO:0000256" key="8">
    <source>
        <dbReference type="ARBA" id="ARBA00023002"/>
    </source>
</evidence>
<evidence type="ECO:0000313" key="14">
    <source>
        <dbReference type="EMBL" id="CAH0715614.1"/>
    </source>
</evidence>
<evidence type="ECO:0000256" key="1">
    <source>
        <dbReference type="ARBA" id="ARBA00004477"/>
    </source>
</evidence>
<dbReference type="AlphaFoldDB" id="A0A8J9Y1P3"/>
<gene>
    <name evidence="14" type="ORF">BINO364_LOCUS2517</name>
</gene>
<protein>
    <recommendedName>
        <fullName evidence="3">vitamin-K-epoxide reductase (warfarin-sensitive)</fullName>
        <ecNumber evidence="3">1.17.4.4</ecNumber>
    </recommendedName>
</protein>
<evidence type="ECO:0000256" key="6">
    <source>
        <dbReference type="ARBA" id="ARBA00022824"/>
    </source>
</evidence>
<keyword evidence="4 12" id="KW-0812">Transmembrane</keyword>
<dbReference type="PANTHER" id="PTHR14519">
    <property type="entry name" value="VITAMIN K EPOXIDE REDUCTASE COMPLEX, SUBUNIT 1"/>
    <property type="match status" value="1"/>
</dbReference>
<organism evidence="14 15">
    <name type="scientific">Brenthis ino</name>
    <name type="common">lesser marbled fritillary</name>
    <dbReference type="NCBI Taxonomy" id="405034"/>
    <lineage>
        <taxon>Eukaryota</taxon>
        <taxon>Metazoa</taxon>
        <taxon>Ecdysozoa</taxon>
        <taxon>Arthropoda</taxon>
        <taxon>Hexapoda</taxon>
        <taxon>Insecta</taxon>
        <taxon>Pterygota</taxon>
        <taxon>Neoptera</taxon>
        <taxon>Endopterygota</taxon>
        <taxon>Lepidoptera</taxon>
        <taxon>Glossata</taxon>
        <taxon>Ditrysia</taxon>
        <taxon>Papilionoidea</taxon>
        <taxon>Nymphalidae</taxon>
        <taxon>Heliconiinae</taxon>
        <taxon>Argynnini</taxon>
        <taxon>Brenthis</taxon>
    </lineage>
</organism>
<feature type="transmembrane region" description="Helical" evidence="12">
    <location>
        <begin position="140"/>
        <end position="159"/>
    </location>
</feature>
<dbReference type="Proteomes" id="UP000838878">
    <property type="component" value="Chromosome 10"/>
</dbReference>
<keyword evidence="8" id="KW-0560">Oxidoreductase</keyword>
<dbReference type="InterPro" id="IPR038354">
    <property type="entry name" value="VKOR_sf"/>
</dbReference>
<dbReference type="Pfam" id="PF07884">
    <property type="entry name" value="VKOR"/>
    <property type="match status" value="1"/>
</dbReference>
<evidence type="ECO:0000256" key="10">
    <source>
        <dbReference type="ARBA" id="ARBA00023157"/>
    </source>
</evidence>
<dbReference type="InterPro" id="IPR042406">
    <property type="entry name" value="VKORC1/VKORC1L1"/>
</dbReference>
<evidence type="ECO:0000259" key="13">
    <source>
        <dbReference type="SMART" id="SM00756"/>
    </source>
</evidence>
<evidence type="ECO:0000256" key="12">
    <source>
        <dbReference type="SAM" id="Phobius"/>
    </source>
</evidence>
<feature type="transmembrane region" description="Helical" evidence="12">
    <location>
        <begin position="171"/>
        <end position="191"/>
    </location>
</feature>
<feature type="transmembrane region" description="Helical" evidence="12">
    <location>
        <begin position="77"/>
        <end position="97"/>
    </location>
</feature>
<dbReference type="GO" id="GO:0005789">
    <property type="term" value="C:endoplasmic reticulum membrane"/>
    <property type="evidence" value="ECO:0007669"/>
    <property type="project" value="UniProtKB-SubCell"/>
</dbReference>
<evidence type="ECO:0000256" key="4">
    <source>
        <dbReference type="ARBA" id="ARBA00022692"/>
    </source>
</evidence>
<dbReference type="GO" id="GO:0048038">
    <property type="term" value="F:quinone binding"/>
    <property type="evidence" value="ECO:0007669"/>
    <property type="project" value="UniProtKB-KW"/>
</dbReference>
<evidence type="ECO:0000256" key="5">
    <source>
        <dbReference type="ARBA" id="ARBA00022719"/>
    </source>
</evidence>
<sequence>MVNLCFYVEQIDKLQIVHSEKDTSRFQWRIVHRCRIAKSVNSQYNERCCTTLTLRCGRDEVYNIVLGNMQVSGLNRAIIATSLLGVLVSTYALYVGLAVEAKPGYKAFCDLSEYASCSKVLTSKYAKGLGLAASDSMFKIPNSANGIIFYCIIIFLTTFDKITAVKIQIGLSVASLAICVYLAYLLMFVLIDFCLFTHSKEKEVGYFYSCYPKLYRLRIGLSFERSVALGFFKYLHGCK</sequence>
<keyword evidence="10" id="KW-1015">Disulfide bond</keyword>